<evidence type="ECO:0000313" key="2">
    <source>
        <dbReference type="EMBL" id="PDH32573.1"/>
    </source>
</evidence>
<feature type="repeat" description="TPR" evidence="1">
    <location>
        <begin position="43"/>
        <end position="76"/>
    </location>
</feature>
<dbReference type="Pfam" id="PF13181">
    <property type="entry name" value="TPR_8"/>
    <property type="match status" value="2"/>
</dbReference>
<dbReference type="InterPro" id="IPR027417">
    <property type="entry name" value="P-loop_NTPase"/>
</dbReference>
<protein>
    <submittedName>
        <fullName evidence="2">Sulfotransferase</fullName>
    </submittedName>
</protein>
<evidence type="ECO:0000256" key="1">
    <source>
        <dbReference type="PROSITE-ProRule" id="PRU00339"/>
    </source>
</evidence>
<dbReference type="Pfam" id="PF13432">
    <property type="entry name" value="TPR_16"/>
    <property type="match status" value="1"/>
</dbReference>
<dbReference type="Pfam" id="PF12895">
    <property type="entry name" value="ANAPC3"/>
    <property type="match status" value="1"/>
</dbReference>
<evidence type="ECO:0000313" key="3">
    <source>
        <dbReference type="Proteomes" id="UP000219329"/>
    </source>
</evidence>
<dbReference type="InterPro" id="IPR052384">
    <property type="entry name" value="TMTC_O-mannosyltransferase"/>
</dbReference>
<dbReference type="Proteomes" id="UP000219329">
    <property type="component" value="Unassembled WGS sequence"/>
</dbReference>
<comment type="caution">
    <text evidence="2">The sequence shown here is derived from an EMBL/GenBank/DDBJ whole genome shotgun (WGS) entry which is preliminary data.</text>
</comment>
<feature type="repeat" description="TPR" evidence="1">
    <location>
        <begin position="177"/>
        <end position="210"/>
    </location>
</feature>
<feature type="repeat" description="TPR" evidence="1">
    <location>
        <begin position="211"/>
        <end position="244"/>
    </location>
</feature>
<dbReference type="PROSITE" id="PS50005">
    <property type="entry name" value="TPR"/>
    <property type="match status" value="6"/>
</dbReference>
<dbReference type="GO" id="GO:0035269">
    <property type="term" value="P:protein O-linked glycosylation via mannose"/>
    <property type="evidence" value="ECO:0007669"/>
    <property type="project" value="TreeGrafter"/>
</dbReference>
<proteinExistence type="predicted"/>
<dbReference type="AlphaFoldDB" id="A0A2A5W8F5"/>
<keyword evidence="1" id="KW-0802">TPR repeat</keyword>
<feature type="repeat" description="TPR" evidence="1">
    <location>
        <begin position="279"/>
        <end position="312"/>
    </location>
</feature>
<dbReference type="EMBL" id="NTJZ01000015">
    <property type="protein sequence ID" value="PDH32573.1"/>
    <property type="molecule type" value="Genomic_DNA"/>
</dbReference>
<sequence length="673" mass="76174">MRTTNELSSEALFKETINLINKGDLAGAVANCRRAVAADSSDVSSIALLGAILIKTKEPIEAEKYLRKAIDLAPTFAKPHEDLGYLLLEADCSAEAVTCLENATRLDPKSEKAFYMLGKAYSKIGDGQKSDAAYEKSFGLNPERKKLAHAAEHHKAGRYKEAEMLYRETLRDYPNNVDAMRMLAGIVASQSFVEEAESLFRRALSLAPDYGLAFLDFGALLQDQHRYAEAIECFARTAALEPKTPKPHYFLASILAQVGKTSSALKAYQHVLELSPKHAGALLGIGHTLKTIGKQEEAIDAYRNCINLRPDNGEVYWSLANLKTYKLTSADITRMESAIESDEEINDVSKVNFLFAIAKAKEDAGSFKEAWKYYCEGNDLQRSLEYYDPVDTESTNNDLVKVFDKNFLTKNIESGCKDAAPIFIVGLPRSGSTLIEQILASHSMVEGTSELPYLGRVATSLNRNRADGINYPQAVSELSSKHLEALGQQYLSKAKFNRQSDKPRFIDKNPNNFASVGFIHKILPNAKIIDARRYPLDSTFSCYRQLFAKGQTFVYDLTDIGEYYIQYLRMMDHWHDVLPGRVLTVQYEDLVFDLENYVRKLLEYCELPWEDSCLKFYETDRPVRTASSEQVRQPVYTKSVHYWRNYEDELTELIEVLDPILPRFKHYEHINRV</sequence>
<name>A0A2A5W8F5_9GAMM</name>
<dbReference type="Gene3D" id="1.25.40.10">
    <property type="entry name" value="Tetratricopeptide repeat domain"/>
    <property type="match status" value="3"/>
</dbReference>
<dbReference type="Pfam" id="PF13469">
    <property type="entry name" value="Sulfotransfer_3"/>
    <property type="match status" value="1"/>
</dbReference>
<dbReference type="InterPro" id="IPR019734">
    <property type="entry name" value="TPR_rpt"/>
</dbReference>
<keyword evidence="2" id="KW-0808">Transferase</keyword>
<feature type="repeat" description="TPR" evidence="1">
    <location>
        <begin position="111"/>
        <end position="144"/>
    </location>
</feature>
<dbReference type="InterPro" id="IPR011990">
    <property type="entry name" value="TPR-like_helical_dom_sf"/>
</dbReference>
<gene>
    <name evidence="2" type="ORF">CNF02_11690</name>
</gene>
<dbReference type="SUPFAM" id="SSF52540">
    <property type="entry name" value="P-loop containing nucleoside triphosphate hydrolases"/>
    <property type="match status" value="1"/>
</dbReference>
<dbReference type="PANTHER" id="PTHR44216">
    <property type="entry name" value="PROTEIN O-MANNOSYL-TRANSFERASE TMTC2"/>
    <property type="match status" value="1"/>
</dbReference>
<dbReference type="GO" id="GO:0000030">
    <property type="term" value="F:mannosyltransferase activity"/>
    <property type="evidence" value="ECO:0007669"/>
    <property type="project" value="TreeGrafter"/>
</dbReference>
<feature type="repeat" description="TPR" evidence="1">
    <location>
        <begin position="245"/>
        <end position="278"/>
    </location>
</feature>
<organism evidence="2 3">
    <name type="scientific">OM182 bacterium MED-G28</name>
    <dbReference type="NCBI Taxonomy" id="1986256"/>
    <lineage>
        <taxon>Bacteria</taxon>
        <taxon>Pseudomonadati</taxon>
        <taxon>Pseudomonadota</taxon>
        <taxon>Gammaproteobacteria</taxon>
        <taxon>OMG group</taxon>
        <taxon>OM182 clade</taxon>
    </lineage>
</organism>
<dbReference type="PANTHER" id="PTHR44216:SF3">
    <property type="entry name" value="PROTEIN O-MANNOSYL-TRANSFERASE TMTC2"/>
    <property type="match status" value="1"/>
</dbReference>
<reference evidence="2 3" key="1">
    <citation type="submission" date="2017-08" db="EMBL/GenBank/DDBJ databases">
        <title>Fine stratification of microbial communities through a metagenomic profile of the photic zone.</title>
        <authorList>
            <person name="Haro-Moreno J.M."/>
            <person name="Lopez-Perez M."/>
            <person name="De La Torre J."/>
            <person name="Picazo A."/>
            <person name="Camacho A."/>
            <person name="Rodriguez-Valera F."/>
        </authorList>
    </citation>
    <scope>NUCLEOTIDE SEQUENCE [LARGE SCALE GENOMIC DNA]</scope>
    <source>
        <strain evidence="2">MED-G28</strain>
    </source>
</reference>
<accession>A0A2A5W8F5</accession>
<dbReference type="SUPFAM" id="SSF48452">
    <property type="entry name" value="TPR-like"/>
    <property type="match status" value="1"/>
</dbReference>
<dbReference type="Gene3D" id="3.40.50.300">
    <property type="entry name" value="P-loop containing nucleotide triphosphate hydrolases"/>
    <property type="match status" value="1"/>
</dbReference>
<dbReference type="SMART" id="SM00028">
    <property type="entry name" value="TPR"/>
    <property type="match status" value="8"/>
</dbReference>